<dbReference type="GO" id="GO:0016646">
    <property type="term" value="F:oxidoreductase activity, acting on the CH-NH group of donors, NAD or NADP as acceptor"/>
    <property type="evidence" value="ECO:0007669"/>
    <property type="project" value="UniProtKB-ARBA"/>
</dbReference>
<comment type="caution">
    <text evidence="1">The sequence shown here is derived from an EMBL/GenBank/DDBJ whole genome shotgun (WGS) entry which is preliminary data.</text>
</comment>
<dbReference type="Gene3D" id="2.30.110.10">
    <property type="entry name" value="Electron Transport, Fmn-binding Protein, Chain A"/>
    <property type="match status" value="1"/>
</dbReference>
<sequence>MAIDNNVLKYLSYGMYVISSLKNNSFNGQIANSLMQISNSPVTIALSLNKKTQSARYLMNMRLVKW</sequence>
<dbReference type="SUPFAM" id="SSF50475">
    <property type="entry name" value="FMN-binding split barrel"/>
    <property type="match status" value="1"/>
</dbReference>
<dbReference type="EMBL" id="JYNY01000038">
    <property type="protein sequence ID" value="KJJ85924.1"/>
    <property type="molecule type" value="Genomic_DNA"/>
</dbReference>
<dbReference type="Proteomes" id="UP000033428">
    <property type="component" value="Unassembled WGS sequence"/>
</dbReference>
<name>A0A0F0CV64_9BACT</name>
<protein>
    <submittedName>
        <fullName evidence="1">Flavin reductase domain-containing FMN-binding protein</fullName>
    </submittedName>
</protein>
<accession>A0A0F0CV64</accession>
<gene>
    <name evidence="1" type="ORF">OMAG_000197</name>
</gene>
<evidence type="ECO:0000313" key="1">
    <source>
        <dbReference type="EMBL" id="KJJ85924.1"/>
    </source>
</evidence>
<dbReference type="GO" id="GO:0010181">
    <property type="term" value="F:FMN binding"/>
    <property type="evidence" value="ECO:0007669"/>
    <property type="project" value="InterPro"/>
</dbReference>
<proteinExistence type="predicted"/>
<dbReference type="InterPro" id="IPR012349">
    <property type="entry name" value="Split_barrel_FMN-bd"/>
</dbReference>
<keyword evidence="2" id="KW-1185">Reference proteome</keyword>
<reference evidence="1 2" key="1">
    <citation type="submission" date="2015-02" db="EMBL/GenBank/DDBJ databases">
        <title>Single-cell genomics of uncultivated deep-branching MTB reveals a conserved set of magnetosome genes.</title>
        <authorList>
            <person name="Kolinko S."/>
            <person name="Richter M."/>
            <person name="Glockner F.O."/>
            <person name="Brachmann A."/>
            <person name="Schuler D."/>
        </authorList>
    </citation>
    <scope>NUCLEOTIDE SEQUENCE [LARGE SCALE GENOMIC DNA]</scope>
    <source>
        <strain evidence="1">SKK-01</strain>
    </source>
</reference>
<evidence type="ECO:0000313" key="2">
    <source>
        <dbReference type="Proteomes" id="UP000033428"/>
    </source>
</evidence>
<organism evidence="1 2">
    <name type="scientific">Candidatus Omnitrophus magneticus</name>
    <dbReference type="NCBI Taxonomy" id="1609969"/>
    <lineage>
        <taxon>Bacteria</taxon>
        <taxon>Pseudomonadati</taxon>
        <taxon>Candidatus Omnitrophota</taxon>
        <taxon>Candidatus Omnitrophus</taxon>
    </lineage>
</organism>
<dbReference type="AlphaFoldDB" id="A0A0F0CV64"/>